<feature type="compositionally biased region" description="Pro residues" evidence="1">
    <location>
        <begin position="527"/>
        <end position="543"/>
    </location>
</feature>
<protein>
    <recommendedName>
        <fullName evidence="2">Phosphatidate phosphatase APP1 catalytic domain-containing protein</fullName>
    </recommendedName>
</protein>
<sequence length="1033" mass="112822">MSIIAPSAQTAFIAFLLAYDSVTKSYGSIKPDPICRRIAELWEAAHSEDPPQLLRPTGTGGWRTWEGGNPQGNRRLAGFYQIRITLLETQLQPNSGRAWSHAWLLPVILPRDPTSFPPKSRRLSVGGTHPTARPRQVVTVTQPPPVHATVHRDRIRLLAMSDMPPNIPLRPPRHHSVARGSSTASVASVASVASSSSSASSSKRAPPIPPKTSRVIDQYHADRNPAQWASSRGSLIPAPQRAILAQPPQAPRSRAQPRTQAFSTHQAQQRQENQLGLITRRPPGRVAAMVTSAQQRSNTATSTGSTQSFTSLARSVLSAAGAAGSAVANTVVGSEKTRGPGKETIFLVPGWGVKRPTKDGNELGLCVFERDPGNVSRTQRAMMSLVRRFAALPAIPTLPPKGKGALMDDKLTDSPTSDPADDKDLPEVEDMIDLDSPPGTPKKGRPPPPPKPKPEALRGNTIGSPTSDPADDKDLPEVEDMIDLDSPPGTPKKGRPPPPPKPKPEALRGNTVSRKGALNSTDTKPTATPPPSTRRRSPSPPSRIPSTDQVFLDNEQLRLAHEYLDTRLRPFWSTALPNRRVALSLYTVKLIDSKPVPEPGPELFDKQPLMRTTFTTNSQGVFIHHFAIPWERICTHPESIGLAFSEDPQNSDPHKDWGLVFRAQLLSEEGPDGLQRATTSDSMNSTDSSRSSRYKSRLARAEGAATSFFSRSEIPNRNDGDGDQEMGLMGLGEASAEAINVANIQRPGGVRIISDLHSDILSGPREVFRNVFCRRLEDILVHGMNTLYQDLTRIGLSGVHFVSNSPVSIYPLVSQFLQLHKFPSFYSLKLKMYSSRSIVTSLFEGAGDRKRPPIEDIMNEFGDSKFLMFGDSGEQDLELYVSLARERPKQVLAIFIRDVTSSRAEEARKVAEKAGLMSHSELAENESAKQRQEEHGVYASGNTYDRSPSPTSSGASTPTSTISRQPTDQDMKQTIADLQSLSAEEQKVLKRAAQWETRVNQALDAVPPGVKLIFFKEPEEIESVAQALVEANV</sequence>
<dbReference type="VEuPathDB" id="FungiDB:A1Q1_01457"/>
<comment type="caution">
    <text evidence="3">The sequence shown here is derived from an EMBL/GenBank/DDBJ whole genome shotgun (WGS) entry which is preliminary data.</text>
</comment>
<feature type="compositionally biased region" description="Polar residues" evidence="1">
    <location>
        <begin position="262"/>
        <end position="272"/>
    </location>
</feature>
<dbReference type="RefSeq" id="XP_014179971.1">
    <property type="nucleotide sequence ID" value="XM_014324496.1"/>
</dbReference>
<feature type="region of interest" description="Disordered" evidence="1">
    <location>
        <begin position="395"/>
        <end position="550"/>
    </location>
</feature>
<feature type="region of interest" description="Disordered" evidence="1">
    <location>
        <begin position="939"/>
        <end position="968"/>
    </location>
</feature>
<accession>J4UE04</accession>
<evidence type="ECO:0000313" key="3">
    <source>
        <dbReference type="EMBL" id="EJT49435.1"/>
    </source>
</evidence>
<evidence type="ECO:0000313" key="4">
    <source>
        <dbReference type="Proteomes" id="UP000002748"/>
    </source>
</evidence>
<dbReference type="OrthoDB" id="2117591at2759"/>
<evidence type="ECO:0000259" key="2">
    <source>
        <dbReference type="Pfam" id="PF09949"/>
    </source>
</evidence>
<feature type="region of interest" description="Disordered" evidence="1">
    <location>
        <begin position="162"/>
        <end position="213"/>
    </location>
</feature>
<feature type="domain" description="Phosphatidate phosphatase APP1 catalytic" evidence="2">
    <location>
        <begin position="752"/>
        <end position="898"/>
    </location>
</feature>
<dbReference type="PANTHER" id="PTHR28208">
    <property type="entry name" value="PHOSPHATIDATE PHOSPHATASE APP1"/>
    <property type="match status" value="1"/>
</dbReference>
<dbReference type="HOGENOM" id="CLU_303075_0_0_1"/>
<gene>
    <name evidence="3" type="ORF">A1Q1_01457</name>
</gene>
<dbReference type="PANTHER" id="PTHR28208:SF3">
    <property type="entry name" value="PHOSPHATIDATE PHOSPHATASE APP1"/>
    <property type="match status" value="1"/>
</dbReference>
<feature type="region of interest" description="Disordered" evidence="1">
    <location>
        <begin position="670"/>
        <end position="696"/>
    </location>
</feature>
<feature type="region of interest" description="Disordered" evidence="1">
    <location>
        <begin position="246"/>
        <end position="272"/>
    </location>
</feature>
<dbReference type="AlphaFoldDB" id="J4UE04"/>
<reference evidence="3 4" key="1">
    <citation type="journal article" date="2012" name="Eukaryot. Cell">
        <title>Draft genome sequence of CBS 2479, the standard type strain of Trichosporon asahii.</title>
        <authorList>
            <person name="Yang R.Y."/>
            <person name="Li H.T."/>
            <person name="Zhu H."/>
            <person name="Zhou G.P."/>
            <person name="Wang M."/>
            <person name="Wang L."/>
        </authorList>
    </citation>
    <scope>NUCLEOTIDE SEQUENCE [LARGE SCALE GENOMIC DNA]</scope>
    <source>
        <strain evidence="4">ATCC 90039 / CBS 2479 / JCM 2466 / KCTC 7840 / NCYC 2677 / UAMH 7654</strain>
    </source>
</reference>
<dbReference type="GO" id="GO:0030479">
    <property type="term" value="C:actin cortical patch"/>
    <property type="evidence" value="ECO:0007669"/>
    <property type="project" value="TreeGrafter"/>
</dbReference>
<dbReference type="KEGG" id="tasa:A1Q1_01457"/>
<organism evidence="3 4">
    <name type="scientific">Trichosporon asahii var. asahii (strain ATCC 90039 / CBS 2479 / JCM 2466 / KCTC 7840 / NBRC 103889/ NCYC 2677 / UAMH 7654)</name>
    <name type="common">Yeast</name>
    <dbReference type="NCBI Taxonomy" id="1186058"/>
    <lineage>
        <taxon>Eukaryota</taxon>
        <taxon>Fungi</taxon>
        <taxon>Dikarya</taxon>
        <taxon>Basidiomycota</taxon>
        <taxon>Agaricomycotina</taxon>
        <taxon>Tremellomycetes</taxon>
        <taxon>Trichosporonales</taxon>
        <taxon>Trichosporonaceae</taxon>
        <taxon>Trichosporon</taxon>
    </lineage>
</organism>
<proteinExistence type="predicted"/>
<feature type="compositionally biased region" description="Low complexity" evidence="1">
    <location>
        <begin position="246"/>
        <end position="261"/>
    </location>
</feature>
<dbReference type="GeneID" id="25984971"/>
<name>J4UE04_TRIAS</name>
<dbReference type="InterPro" id="IPR019236">
    <property type="entry name" value="APP1_cat"/>
</dbReference>
<feature type="compositionally biased region" description="Low complexity" evidence="1">
    <location>
        <begin position="678"/>
        <end position="691"/>
    </location>
</feature>
<dbReference type="Pfam" id="PF09949">
    <property type="entry name" value="APP1_cat"/>
    <property type="match status" value="1"/>
</dbReference>
<dbReference type="InterPro" id="IPR052935">
    <property type="entry name" value="Mg2+_PAP"/>
</dbReference>
<feature type="compositionally biased region" description="Low complexity" evidence="1">
    <location>
        <begin position="947"/>
        <end position="963"/>
    </location>
</feature>
<dbReference type="GO" id="GO:0008195">
    <property type="term" value="F:phosphatidate phosphatase activity"/>
    <property type="evidence" value="ECO:0007669"/>
    <property type="project" value="InterPro"/>
</dbReference>
<evidence type="ECO:0000256" key="1">
    <source>
        <dbReference type="SAM" id="MobiDB-lite"/>
    </source>
</evidence>
<feature type="compositionally biased region" description="Low complexity" evidence="1">
    <location>
        <begin position="178"/>
        <end position="202"/>
    </location>
</feature>
<dbReference type="EMBL" id="ALBS01000171">
    <property type="protein sequence ID" value="EJT49435.1"/>
    <property type="molecule type" value="Genomic_DNA"/>
</dbReference>
<dbReference type="Proteomes" id="UP000002748">
    <property type="component" value="Unassembled WGS sequence"/>
</dbReference>